<sequence length="112" mass="12693">MNETPPNLAKWRGPCNYMEQVINGCAAKYTDVEFVKIDVDELRDKKSNKDEDSILKKQIILGEKCKVPADEDDDTILYDEDGNRISAYHPKPPIGLIISRQSSNIEEDAIPK</sequence>
<dbReference type="PANTHER" id="PTHR36801:SF5">
    <property type="match status" value="1"/>
</dbReference>
<dbReference type="PANTHER" id="PTHR36801">
    <property type="entry name" value="OS06G0150200 PROTEIN"/>
    <property type="match status" value="1"/>
</dbReference>
<dbReference type="Gene3D" id="3.40.30.10">
    <property type="entry name" value="Glutaredoxin"/>
    <property type="match status" value="1"/>
</dbReference>
<gene>
    <name evidence="1" type="ORF">RND71_008302</name>
</gene>
<proteinExistence type="predicted"/>
<protein>
    <submittedName>
        <fullName evidence="1">Uncharacterized protein</fullName>
    </submittedName>
</protein>
<name>A0AAE1SNV5_9SOLA</name>
<accession>A0AAE1SNV5</accession>
<dbReference type="EMBL" id="JAVYJV010000004">
    <property type="protein sequence ID" value="KAK4372918.1"/>
    <property type="molecule type" value="Genomic_DNA"/>
</dbReference>
<dbReference type="Proteomes" id="UP001291623">
    <property type="component" value="Unassembled WGS sequence"/>
</dbReference>
<evidence type="ECO:0000313" key="1">
    <source>
        <dbReference type="EMBL" id="KAK4372918.1"/>
    </source>
</evidence>
<keyword evidence="2" id="KW-1185">Reference proteome</keyword>
<reference evidence="1" key="1">
    <citation type="submission" date="2023-12" db="EMBL/GenBank/DDBJ databases">
        <title>Genome assembly of Anisodus tanguticus.</title>
        <authorList>
            <person name="Wang Y.-J."/>
        </authorList>
    </citation>
    <scope>NUCLEOTIDE SEQUENCE</scope>
    <source>
        <strain evidence="1">KB-2021</strain>
        <tissue evidence="1">Leaf</tissue>
    </source>
</reference>
<dbReference type="InterPro" id="IPR036249">
    <property type="entry name" value="Thioredoxin-like_sf"/>
</dbReference>
<organism evidence="1 2">
    <name type="scientific">Anisodus tanguticus</name>
    <dbReference type="NCBI Taxonomy" id="243964"/>
    <lineage>
        <taxon>Eukaryota</taxon>
        <taxon>Viridiplantae</taxon>
        <taxon>Streptophyta</taxon>
        <taxon>Embryophyta</taxon>
        <taxon>Tracheophyta</taxon>
        <taxon>Spermatophyta</taxon>
        <taxon>Magnoliopsida</taxon>
        <taxon>eudicotyledons</taxon>
        <taxon>Gunneridae</taxon>
        <taxon>Pentapetalae</taxon>
        <taxon>asterids</taxon>
        <taxon>lamiids</taxon>
        <taxon>Solanales</taxon>
        <taxon>Solanaceae</taxon>
        <taxon>Solanoideae</taxon>
        <taxon>Hyoscyameae</taxon>
        <taxon>Anisodus</taxon>
    </lineage>
</organism>
<comment type="caution">
    <text evidence="1">The sequence shown here is derived from an EMBL/GenBank/DDBJ whole genome shotgun (WGS) entry which is preliminary data.</text>
</comment>
<dbReference type="AlphaFoldDB" id="A0AAE1SNV5"/>
<dbReference type="CDD" id="cd02947">
    <property type="entry name" value="TRX_family"/>
    <property type="match status" value="1"/>
</dbReference>
<dbReference type="SUPFAM" id="SSF52833">
    <property type="entry name" value="Thioredoxin-like"/>
    <property type="match status" value="1"/>
</dbReference>
<evidence type="ECO:0000313" key="2">
    <source>
        <dbReference type="Proteomes" id="UP001291623"/>
    </source>
</evidence>